<name>A0A1I7Y8L8_9BILA</name>
<dbReference type="PROSITE" id="PS50089">
    <property type="entry name" value="ZF_RING_2"/>
    <property type="match status" value="1"/>
</dbReference>
<feature type="transmembrane region" description="Helical" evidence="5">
    <location>
        <begin position="116"/>
        <end position="137"/>
    </location>
</feature>
<protein>
    <submittedName>
        <fullName evidence="8">RING-type domain-containing protein</fullName>
    </submittedName>
</protein>
<dbReference type="GO" id="GO:0008270">
    <property type="term" value="F:zinc ion binding"/>
    <property type="evidence" value="ECO:0007669"/>
    <property type="project" value="UniProtKB-KW"/>
</dbReference>
<evidence type="ECO:0000313" key="8">
    <source>
        <dbReference type="WBParaSite" id="L893_g13779.t1"/>
    </source>
</evidence>
<feature type="transmembrane region" description="Helical" evidence="5">
    <location>
        <begin position="51"/>
        <end position="73"/>
    </location>
</feature>
<evidence type="ECO:0000256" key="1">
    <source>
        <dbReference type="ARBA" id="ARBA00022723"/>
    </source>
</evidence>
<keyword evidence="2 4" id="KW-0863">Zinc-finger</keyword>
<dbReference type="Gene3D" id="3.30.40.10">
    <property type="entry name" value="Zinc/RING finger domain, C3HC4 (zinc finger)"/>
    <property type="match status" value="1"/>
</dbReference>
<reference evidence="8" key="1">
    <citation type="submission" date="2016-11" db="UniProtKB">
        <authorList>
            <consortium name="WormBaseParasite"/>
        </authorList>
    </citation>
    <scope>IDENTIFICATION</scope>
</reference>
<keyword evidence="7" id="KW-1185">Reference proteome</keyword>
<keyword evidence="5" id="KW-1133">Transmembrane helix</keyword>
<dbReference type="Pfam" id="PF14634">
    <property type="entry name" value="zf-RING_5"/>
    <property type="match status" value="1"/>
</dbReference>
<keyword evidence="5" id="KW-0812">Transmembrane</keyword>
<evidence type="ECO:0000259" key="6">
    <source>
        <dbReference type="PROSITE" id="PS50089"/>
    </source>
</evidence>
<evidence type="ECO:0000256" key="4">
    <source>
        <dbReference type="PROSITE-ProRule" id="PRU00175"/>
    </source>
</evidence>
<dbReference type="InterPro" id="IPR017907">
    <property type="entry name" value="Znf_RING_CS"/>
</dbReference>
<dbReference type="WBParaSite" id="L893_g13779.t1">
    <property type="protein sequence ID" value="L893_g13779.t1"/>
    <property type="gene ID" value="L893_g13779"/>
</dbReference>
<evidence type="ECO:0000313" key="7">
    <source>
        <dbReference type="Proteomes" id="UP000095287"/>
    </source>
</evidence>
<proteinExistence type="predicted"/>
<dbReference type="InterPro" id="IPR001841">
    <property type="entry name" value="Znf_RING"/>
</dbReference>
<feature type="domain" description="RING-type" evidence="6">
    <location>
        <begin position="221"/>
        <end position="256"/>
    </location>
</feature>
<evidence type="ECO:0000256" key="5">
    <source>
        <dbReference type="SAM" id="Phobius"/>
    </source>
</evidence>
<sequence length="420" mass="48803">MDFSRQLDYATLELAGRVISVPGNVRAAYIITYTIFLASCAPLLFLEEWTLVNMTIPFCIGNAQFTLLALALFRNTQRKMFLASFTVFIGMLSMAFTQVGLFYFAQAVKFRSYYVLVFPFVFWNFAGIFVLALFYFYRLYNYMEIEEQKALIICHEAEKQKMKLYNYMEIEEQKVLIICHEAEKQKMKSEQEEKKNGILYIFHALRAAYDPVKASRVRPSCLKQYDSFHSPQVLPCGHTFCDICLRRQRRKRCPSCGSKFRGFNLNAALKALVDNLRYLTEVQEEKSERCDECDDRYPLRWIRTCHTCKENIQKMVSHNLLQCHICLECCINRHNGHYFTRIDLGLAEPARSYRTTSVIIRSSSTPQTRNATPSSSRFYSTIIDPLGAWPQNQSVENHTYFTDAPGYINIGAGEEKKCHL</sequence>
<dbReference type="InterPro" id="IPR013083">
    <property type="entry name" value="Znf_RING/FYVE/PHD"/>
</dbReference>
<feature type="transmembrane region" description="Helical" evidence="5">
    <location>
        <begin position="80"/>
        <end position="104"/>
    </location>
</feature>
<evidence type="ECO:0000256" key="2">
    <source>
        <dbReference type="ARBA" id="ARBA00022771"/>
    </source>
</evidence>
<keyword evidence="5" id="KW-0472">Membrane</keyword>
<evidence type="ECO:0000256" key="3">
    <source>
        <dbReference type="ARBA" id="ARBA00022833"/>
    </source>
</evidence>
<organism evidence="7 8">
    <name type="scientific">Steinernema glaseri</name>
    <dbReference type="NCBI Taxonomy" id="37863"/>
    <lineage>
        <taxon>Eukaryota</taxon>
        <taxon>Metazoa</taxon>
        <taxon>Ecdysozoa</taxon>
        <taxon>Nematoda</taxon>
        <taxon>Chromadorea</taxon>
        <taxon>Rhabditida</taxon>
        <taxon>Tylenchina</taxon>
        <taxon>Panagrolaimomorpha</taxon>
        <taxon>Strongyloidoidea</taxon>
        <taxon>Steinernematidae</taxon>
        <taxon>Steinernema</taxon>
    </lineage>
</organism>
<dbReference type="PROSITE" id="PS00518">
    <property type="entry name" value="ZF_RING_1"/>
    <property type="match status" value="1"/>
</dbReference>
<dbReference type="Proteomes" id="UP000095287">
    <property type="component" value="Unplaced"/>
</dbReference>
<dbReference type="AlphaFoldDB" id="A0A1I7Y8L8"/>
<accession>A0A1I7Y8L8</accession>
<keyword evidence="3" id="KW-0862">Zinc</keyword>
<dbReference type="SUPFAM" id="SSF57850">
    <property type="entry name" value="RING/U-box"/>
    <property type="match status" value="1"/>
</dbReference>
<keyword evidence="1" id="KW-0479">Metal-binding</keyword>
<dbReference type="SMART" id="SM00184">
    <property type="entry name" value="RING"/>
    <property type="match status" value="1"/>
</dbReference>
<feature type="transmembrane region" description="Helical" evidence="5">
    <location>
        <begin position="27"/>
        <end position="45"/>
    </location>
</feature>